<feature type="non-terminal residue" evidence="2">
    <location>
        <position position="60"/>
    </location>
</feature>
<feature type="transmembrane region" description="Helical" evidence="1">
    <location>
        <begin position="21"/>
        <end position="42"/>
    </location>
</feature>
<sequence length="60" mass="6723">RQSKHTLDQISTPSIQKTTHEIPVVSSASASLLWMFVIWVWVFSPQSGRNTQLIIVVVSS</sequence>
<dbReference type="EMBL" id="HAEB01019006">
    <property type="protein sequence ID" value="SBQ65533.1"/>
    <property type="molecule type" value="Transcribed_RNA"/>
</dbReference>
<feature type="non-terminal residue" evidence="2">
    <location>
        <position position="1"/>
    </location>
</feature>
<proteinExistence type="predicted"/>
<gene>
    <name evidence="2" type="primary">Nfu_g_1_014001</name>
</gene>
<evidence type="ECO:0000256" key="1">
    <source>
        <dbReference type="SAM" id="Phobius"/>
    </source>
</evidence>
<keyword evidence="1" id="KW-0472">Membrane</keyword>
<keyword evidence="1" id="KW-1133">Transmembrane helix</keyword>
<evidence type="ECO:0000313" key="2">
    <source>
        <dbReference type="EMBL" id="SBQ69155.1"/>
    </source>
</evidence>
<name>A0A1A8GBP2_9TELE</name>
<organism evidence="2">
    <name type="scientific">Nothobranchius korthausae</name>
    <dbReference type="NCBI Taxonomy" id="1143690"/>
    <lineage>
        <taxon>Eukaryota</taxon>
        <taxon>Metazoa</taxon>
        <taxon>Chordata</taxon>
        <taxon>Craniata</taxon>
        <taxon>Vertebrata</taxon>
        <taxon>Euteleostomi</taxon>
        <taxon>Actinopterygii</taxon>
        <taxon>Neopterygii</taxon>
        <taxon>Teleostei</taxon>
        <taxon>Neoteleostei</taxon>
        <taxon>Acanthomorphata</taxon>
        <taxon>Ovalentaria</taxon>
        <taxon>Atherinomorphae</taxon>
        <taxon>Cyprinodontiformes</taxon>
        <taxon>Nothobranchiidae</taxon>
        <taxon>Nothobranchius</taxon>
    </lineage>
</organism>
<protein>
    <submittedName>
        <fullName evidence="2">Uncharacterized protein</fullName>
    </submittedName>
</protein>
<dbReference type="EMBL" id="HAEC01001078">
    <property type="protein sequence ID" value="SBQ69155.1"/>
    <property type="molecule type" value="Transcribed_RNA"/>
</dbReference>
<reference evidence="2" key="1">
    <citation type="submission" date="2016-05" db="EMBL/GenBank/DDBJ databases">
        <authorList>
            <person name="Lavstsen T."/>
            <person name="Jespersen J.S."/>
        </authorList>
    </citation>
    <scope>NUCLEOTIDE SEQUENCE</scope>
    <source>
        <tissue evidence="2">Brain</tissue>
    </source>
</reference>
<accession>A0A1A8GBP2</accession>
<keyword evidence="1" id="KW-0812">Transmembrane</keyword>
<reference evidence="2" key="2">
    <citation type="submission" date="2016-06" db="EMBL/GenBank/DDBJ databases">
        <title>The genome of a short-lived fish provides insights into sex chromosome evolution and the genetic control of aging.</title>
        <authorList>
            <person name="Reichwald K."/>
            <person name="Felder M."/>
            <person name="Petzold A."/>
            <person name="Koch P."/>
            <person name="Groth M."/>
            <person name="Platzer M."/>
        </authorList>
    </citation>
    <scope>NUCLEOTIDE SEQUENCE</scope>
    <source>
        <tissue evidence="2">Brain</tissue>
    </source>
</reference>
<dbReference type="AlphaFoldDB" id="A0A1A8GBP2"/>